<proteinExistence type="predicted"/>
<dbReference type="PANTHER" id="PTHR34351">
    <property type="entry name" value="SLR1927 PROTEIN-RELATED"/>
    <property type="match status" value="1"/>
</dbReference>
<keyword evidence="1" id="KW-0812">Transmembrane</keyword>
<evidence type="ECO:0000256" key="1">
    <source>
        <dbReference type="SAM" id="Phobius"/>
    </source>
</evidence>
<dbReference type="PANTHER" id="PTHR34351:SF1">
    <property type="entry name" value="SLR1927 PROTEIN"/>
    <property type="match status" value="1"/>
</dbReference>
<accession>A0A1Y5FCB3</accession>
<evidence type="ECO:0000313" key="2">
    <source>
        <dbReference type="EMBL" id="OUR97091.1"/>
    </source>
</evidence>
<evidence type="ECO:0000313" key="3">
    <source>
        <dbReference type="Proteomes" id="UP000196531"/>
    </source>
</evidence>
<feature type="transmembrane region" description="Helical" evidence="1">
    <location>
        <begin position="37"/>
        <end position="54"/>
    </location>
</feature>
<dbReference type="Proteomes" id="UP000196531">
    <property type="component" value="Unassembled WGS sequence"/>
</dbReference>
<dbReference type="AlphaFoldDB" id="A0A1Y5FCB3"/>
<feature type="transmembrane region" description="Helical" evidence="1">
    <location>
        <begin position="9"/>
        <end position="31"/>
    </location>
</feature>
<keyword evidence="1" id="KW-0472">Membrane</keyword>
<organism evidence="2 3">
    <name type="scientific">Halobacteriovorax marinus</name>
    <dbReference type="NCBI Taxonomy" id="97084"/>
    <lineage>
        <taxon>Bacteria</taxon>
        <taxon>Pseudomonadati</taxon>
        <taxon>Bdellovibrionota</taxon>
        <taxon>Bacteriovoracia</taxon>
        <taxon>Bacteriovoracales</taxon>
        <taxon>Halobacteriovoraceae</taxon>
        <taxon>Halobacteriovorax</taxon>
    </lineage>
</organism>
<reference evidence="3" key="1">
    <citation type="journal article" date="2017" name="Proc. Natl. Acad. Sci. U.S.A.">
        <title>Simulation of Deepwater Horizon oil plume reveals substrate specialization within a complex community of hydrocarbon-degraders.</title>
        <authorList>
            <person name="Hu P."/>
            <person name="Dubinsky E.A."/>
            <person name="Probst A.J."/>
            <person name="Wang J."/>
            <person name="Sieber C.M.K."/>
            <person name="Tom L.M."/>
            <person name="Gardinali P."/>
            <person name="Banfield J.F."/>
            <person name="Atlas R.M."/>
            <person name="Andersen G.L."/>
        </authorList>
    </citation>
    <scope>NUCLEOTIDE SEQUENCE [LARGE SCALE GENOMIC DNA]</scope>
</reference>
<keyword evidence="1" id="KW-1133">Transmembrane helix</keyword>
<gene>
    <name evidence="2" type="ORF">A9Q84_12225</name>
</gene>
<protein>
    <submittedName>
        <fullName evidence="2">Uncharacterized protein</fullName>
    </submittedName>
</protein>
<dbReference type="EMBL" id="MAAO01000006">
    <property type="protein sequence ID" value="OUR97091.1"/>
    <property type="molecule type" value="Genomic_DNA"/>
</dbReference>
<comment type="caution">
    <text evidence="2">The sequence shown here is derived from an EMBL/GenBank/DDBJ whole genome shotgun (WGS) entry which is preliminary data.</text>
</comment>
<name>A0A1Y5FCB3_9BACT</name>
<sequence>MKLRSQRTYILPTGPGLVLGLVLLIEFIVALTFGHPFAYALSFLSIGVIVISAFHTNTSLEKIKFLSVKNNLIEQDAVSSISLNIDFPNGFEKRVLICNFEGQKYLTNQVIGKELSTIDVSIMQLKRGVSAFPRLKVQTTYPLGIFKSWKYLDIENSLNTYPRKVILEESETIFSQQDTNMGENSTLNRNLDEFLEHRKFRETDSWKQIDWKAFARGRGLLTKTYTGNSEESTTFQLLKSYSEKDLQMAAAFLFDGFERNKQTCLMYEEQIISCGEDFDHLQRCLRNLCSYEVRDV</sequence>